<name>A0A429ZNE4_9ENTE</name>
<evidence type="ECO:0000256" key="2">
    <source>
        <dbReference type="ARBA" id="ARBA00006068"/>
    </source>
</evidence>
<dbReference type="PANTHER" id="PTHR33392:SF8">
    <property type="entry name" value="REGULATORY PROTEIN MSRR"/>
    <property type="match status" value="1"/>
</dbReference>
<keyword evidence="8 12" id="KW-0472">Membrane</keyword>
<comment type="function">
    <text evidence="10">Involved in SarA attenuation. Affects resistance to oxacillin and teicoplanin, as well as the synthesis of virulence factors.</text>
</comment>
<feature type="domain" description="Cell envelope-related transcriptional attenuator" evidence="13">
    <location>
        <begin position="76"/>
        <end position="219"/>
    </location>
</feature>
<keyword evidence="9" id="KW-0804">Transcription</keyword>
<keyword evidence="15" id="KW-1185">Reference proteome</keyword>
<keyword evidence="5" id="KW-0735">Signal-anchor</keyword>
<gene>
    <name evidence="14" type="ORF">CBF35_08415</name>
</gene>
<organism evidence="14 15">
    <name type="scientific">Vagococcus salmoninarum</name>
    <dbReference type="NCBI Taxonomy" id="2739"/>
    <lineage>
        <taxon>Bacteria</taxon>
        <taxon>Bacillati</taxon>
        <taxon>Bacillota</taxon>
        <taxon>Bacilli</taxon>
        <taxon>Lactobacillales</taxon>
        <taxon>Enterococcaceae</taxon>
        <taxon>Vagococcus</taxon>
    </lineage>
</organism>
<dbReference type="InterPro" id="IPR004474">
    <property type="entry name" value="LytR_CpsA_psr"/>
</dbReference>
<proteinExistence type="inferred from homology"/>
<evidence type="ECO:0000256" key="10">
    <source>
        <dbReference type="ARBA" id="ARBA00037178"/>
    </source>
</evidence>
<comment type="similarity">
    <text evidence="2">Belongs to the LytR/CpsA/Psr (LCP) family.</text>
</comment>
<comment type="caution">
    <text evidence="14">The sequence shown here is derived from an EMBL/GenBank/DDBJ whole genome shotgun (WGS) entry which is preliminary data.</text>
</comment>
<protein>
    <recommendedName>
        <fullName evidence="11">Regulatory protein MsrR</fullName>
    </recommendedName>
</protein>
<dbReference type="Pfam" id="PF03816">
    <property type="entry name" value="LytR_cpsA_psr"/>
    <property type="match status" value="1"/>
</dbReference>
<sequence>MKKLIAVLKVVIIVLLTSILLVLSYIAYNMYSGYKAASEGQVPSEIEFQGEKTEEAHKINILLVGSDARSKEELGRADTLMVAQYDTETKIPKLVSIMRDAYVEIPGYWPDKINAAYSYGGPELMRETLSDNLGLTLEYYVTLTFADFTNIIDDLFPEGVEINSEKLLTVDNVTIQKGVQKMDGHTLLQYVRFRKDEEGDFGRIRRQNQAMGELAKQAQDMTTLARLPKVIGKTLGALDTNLTIKTLTNISKDFILGTTKELEHLSVPVEDTWSFDDYTEAGSVIRLDLVENSRQLHDFLND</sequence>
<reference evidence="14 15" key="1">
    <citation type="submission" date="2017-05" db="EMBL/GenBank/DDBJ databases">
        <title>Vagococcus spp. assemblies.</title>
        <authorList>
            <person name="Gulvik C.A."/>
        </authorList>
    </citation>
    <scope>NUCLEOTIDE SEQUENCE [LARGE SCALE GENOMIC DNA]</scope>
    <source>
        <strain evidence="14 15">NCFB 2777</strain>
    </source>
</reference>
<keyword evidence="6 12" id="KW-1133">Transmembrane helix</keyword>
<evidence type="ECO:0000256" key="12">
    <source>
        <dbReference type="SAM" id="Phobius"/>
    </source>
</evidence>
<evidence type="ECO:0000259" key="13">
    <source>
        <dbReference type="Pfam" id="PF03816"/>
    </source>
</evidence>
<dbReference type="Gene3D" id="3.40.630.190">
    <property type="entry name" value="LCP protein"/>
    <property type="match status" value="1"/>
</dbReference>
<feature type="transmembrane region" description="Helical" evidence="12">
    <location>
        <begin position="7"/>
        <end position="28"/>
    </location>
</feature>
<dbReference type="EMBL" id="NGJU01000011">
    <property type="protein sequence ID" value="RST95198.1"/>
    <property type="molecule type" value="Genomic_DNA"/>
</dbReference>
<comment type="subcellular location">
    <subcellularLocation>
        <location evidence="1">Cell membrane</location>
        <topology evidence="1">Single-pass type II membrane protein</topology>
    </subcellularLocation>
</comment>
<dbReference type="RefSeq" id="WP_244922580.1">
    <property type="nucleotide sequence ID" value="NZ_CAUQJP010000075.1"/>
</dbReference>
<evidence type="ECO:0000256" key="9">
    <source>
        <dbReference type="ARBA" id="ARBA00023163"/>
    </source>
</evidence>
<evidence type="ECO:0000256" key="1">
    <source>
        <dbReference type="ARBA" id="ARBA00004401"/>
    </source>
</evidence>
<keyword evidence="3" id="KW-1003">Cell membrane</keyword>
<dbReference type="GeneID" id="98568391"/>
<evidence type="ECO:0000313" key="15">
    <source>
        <dbReference type="Proteomes" id="UP000287239"/>
    </source>
</evidence>
<evidence type="ECO:0000256" key="8">
    <source>
        <dbReference type="ARBA" id="ARBA00023136"/>
    </source>
</evidence>
<dbReference type="Proteomes" id="UP000287239">
    <property type="component" value="Unassembled WGS sequence"/>
</dbReference>
<evidence type="ECO:0000256" key="7">
    <source>
        <dbReference type="ARBA" id="ARBA00023015"/>
    </source>
</evidence>
<keyword evidence="7" id="KW-0805">Transcription regulation</keyword>
<dbReference type="GO" id="GO:0005886">
    <property type="term" value="C:plasma membrane"/>
    <property type="evidence" value="ECO:0007669"/>
    <property type="project" value="UniProtKB-SubCell"/>
</dbReference>
<accession>A0A429ZNE4</accession>
<dbReference type="NCBIfam" id="TIGR00350">
    <property type="entry name" value="lytR_cpsA_psr"/>
    <property type="match status" value="1"/>
</dbReference>
<dbReference type="PANTHER" id="PTHR33392">
    <property type="entry name" value="POLYISOPRENYL-TEICHOIC ACID--PEPTIDOGLYCAN TEICHOIC ACID TRANSFERASE TAGU"/>
    <property type="match status" value="1"/>
</dbReference>
<evidence type="ECO:0000313" key="14">
    <source>
        <dbReference type="EMBL" id="RST95198.1"/>
    </source>
</evidence>
<evidence type="ECO:0000256" key="11">
    <source>
        <dbReference type="ARBA" id="ARBA00040752"/>
    </source>
</evidence>
<evidence type="ECO:0000256" key="4">
    <source>
        <dbReference type="ARBA" id="ARBA00022692"/>
    </source>
</evidence>
<keyword evidence="4 12" id="KW-0812">Transmembrane</keyword>
<evidence type="ECO:0000256" key="3">
    <source>
        <dbReference type="ARBA" id="ARBA00022475"/>
    </source>
</evidence>
<dbReference type="InterPro" id="IPR050922">
    <property type="entry name" value="LytR/CpsA/Psr_CW_biosynth"/>
</dbReference>
<evidence type="ECO:0000256" key="5">
    <source>
        <dbReference type="ARBA" id="ARBA00022968"/>
    </source>
</evidence>
<dbReference type="AlphaFoldDB" id="A0A429ZNE4"/>
<evidence type="ECO:0000256" key="6">
    <source>
        <dbReference type="ARBA" id="ARBA00022989"/>
    </source>
</evidence>